<keyword evidence="6 11" id="KW-1133">Transmembrane helix</keyword>
<dbReference type="Proteomes" id="UP000614424">
    <property type="component" value="Unassembled WGS sequence"/>
</dbReference>
<dbReference type="PROSITE" id="PS51123">
    <property type="entry name" value="OMPA_2"/>
    <property type="match status" value="1"/>
</dbReference>
<dbReference type="Pfam" id="PF00691">
    <property type="entry name" value="OmpA"/>
    <property type="match status" value="1"/>
</dbReference>
<dbReference type="InterPro" id="IPR006664">
    <property type="entry name" value="OMP_bac"/>
</dbReference>
<keyword evidence="5 11" id="KW-0812">Transmembrane</keyword>
<evidence type="ECO:0000256" key="7">
    <source>
        <dbReference type="ARBA" id="ARBA00023136"/>
    </source>
</evidence>
<comment type="subcellular location">
    <subcellularLocation>
        <location evidence="1">Cell membrane</location>
        <topology evidence="1">Single-pass membrane protein</topology>
    </subcellularLocation>
    <subcellularLocation>
        <location evidence="2">Cell outer membrane</location>
    </subcellularLocation>
</comment>
<reference evidence="13 14" key="1">
    <citation type="submission" date="2020-08" db="EMBL/GenBank/DDBJ databases">
        <title>Bridging the membrane lipid divide: bacteria of the FCB group superphylum have the potential to synthesize archaeal ether lipids.</title>
        <authorList>
            <person name="Villanueva L."/>
            <person name="Von Meijenfeldt F.A.B."/>
            <person name="Westbye A.B."/>
            <person name="Yadav S."/>
            <person name="Hopmans E.C."/>
            <person name="Dutilh B.E."/>
            <person name="Sinninghe Damste J.S."/>
        </authorList>
    </citation>
    <scope>NUCLEOTIDE SEQUENCE [LARGE SCALE GENOMIC DNA]</scope>
    <source>
        <strain evidence="13">NIOZ-UU47</strain>
    </source>
</reference>
<name>A0A8J6TFC0_9BACT</name>
<feature type="transmembrane region" description="Helical" evidence="11">
    <location>
        <begin position="78"/>
        <end position="98"/>
    </location>
</feature>
<dbReference type="InterPro" id="IPR025713">
    <property type="entry name" value="MotB-like_N_dom"/>
</dbReference>
<dbReference type="Pfam" id="PF13677">
    <property type="entry name" value="MotB_plug"/>
    <property type="match status" value="1"/>
</dbReference>
<dbReference type="InterPro" id="IPR050330">
    <property type="entry name" value="Bact_OuterMem_StrucFunc"/>
</dbReference>
<evidence type="ECO:0000256" key="10">
    <source>
        <dbReference type="SAM" id="MobiDB-lite"/>
    </source>
</evidence>
<evidence type="ECO:0000256" key="6">
    <source>
        <dbReference type="ARBA" id="ARBA00022989"/>
    </source>
</evidence>
<feature type="domain" description="OmpA-like" evidence="12">
    <location>
        <begin position="171"/>
        <end position="292"/>
    </location>
</feature>
<dbReference type="GO" id="GO:0009279">
    <property type="term" value="C:cell outer membrane"/>
    <property type="evidence" value="ECO:0007669"/>
    <property type="project" value="UniProtKB-SubCell"/>
</dbReference>
<accession>A0A8J6TFC0</accession>
<evidence type="ECO:0000256" key="1">
    <source>
        <dbReference type="ARBA" id="ARBA00004162"/>
    </source>
</evidence>
<gene>
    <name evidence="13" type="ORF">H8E41_04860</name>
</gene>
<dbReference type="CDD" id="cd07185">
    <property type="entry name" value="OmpA_C-like"/>
    <property type="match status" value="1"/>
</dbReference>
<evidence type="ECO:0000256" key="8">
    <source>
        <dbReference type="ARBA" id="ARBA00023237"/>
    </source>
</evidence>
<evidence type="ECO:0000256" key="3">
    <source>
        <dbReference type="ARBA" id="ARBA00008914"/>
    </source>
</evidence>
<dbReference type="PANTHER" id="PTHR30329:SF21">
    <property type="entry name" value="LIPOPROTEIN YIAD-RELATED"/>
    <property type="match status" value="1"/>
</dbReference>
<evidence type="ECO:0000256" key="9">
    <source>
        <dbReference type="PROSITE-ProRule" id="PRU00473"/>
    </source>
</evidence>
<feature type="region of interest" description="Disordered" evidence="10">
    <location>
        <begin position="1"/>
        <end position="69"/>
    </location>
</feature>
<sequence>MTEENSISKKEQSEEVAGISGETRSDTGQSEEDGVRSPKRRGRLSFPSVYTGSESTGERPYSEDSFDRIRMPRNPHWSVAWSDLMMTMFILFTVMYAYKSVDVEFLTGEGLGSDIGSEMGTGVIGDKGGGSIGPAPDSDSEVLLTQVYKLGRQTLEQEELNAFATVDLAPDKTVRIILQSDLLFDLGKADMKPAAREALDKLVPILRQTPYMINVVGHTDDLSINTEQFPSNWELSLKRASVVARFVMEKSLLPEERFYVTGHASYQPLRPNDTPKNRAANRRVELIITRDKPQNRIEGYAGAK</sequence>
<feature type="compositionally biased region" description="Basic and acidic residues" evidence="10">
    <location>
        <begin position="1"/>
        <end position="13"/>
    </location>
</feature>
<dbReference type="InterPro" id="IPR006665">
    <property type="entry name" value="OmpA-like"/>
</dbReference>
<organism evidence="13 14">
    <name type="scientific">Candidatus Desulfobia pelagia</name>
    <dbReference type="NCBI Taxonomy" id="2841692"/>
    <lineage>
        <taxon>Bacteria</taxon>
        <taxon>Pseudomonadati</taxon>
        <taxon>Thermodesulfobacteriota</taxon>
        <taxon>Desulfobulbia</taxon>
        <taxon>Desulfobulbales</taxon>
        <taxon>Desulfobulbaceae</taxon>
        <taxon>Candidatus Desulfobia</taxon>
    </lineage>
</organism>
<dbReference type="EMBL" id="JACNJZ010000076">
    <property type="protein sequence ID" value="MBC8317212.1"/>
    <property type="molecule type" value="Genomic_DNA"/>
</dbReference>
<proteinExistence type="inferred from homology"/>
<comment type="caution">
    <text evidence="13">The sequence shown here is derived from an EMBL/GenBank/DDBJ whole genome shotgun (WGS) entry which is preliminary data.</text>
</comment>
<protein>
    <submittedName>
        <fullName evidence="13">OmpA family protein</fullName>
    </submittedName>
</protein>
<keyword evidence="8" id="KW-0998">Cell outer membrane</keyword>
<dbReference type="PANTHER" id="PTHR30329">
    <property type="entry name" value="STATOR ELEMENT OF FLAGELLAR MOTOR COMPLEX"/>
    <property type="match status" value="1"/>
</dbReference>
<evidence type="ECO:0000313" key="14">
    <source>
        <dbReference type="Proteomes" id="UP000614424"/>
    </source>
</evidence>
<comment type="similarity">
    <text evidence="3">Belongs to the MotB family.</text>
</comment>
<evidence type="ECO:0000256" key="11">
    <source>
        <dbReference type="SAM" id="Phobius"/>
    </source>
</evidence>
<keyword evidence="7 9" id="KW-0472">Membrane</keyword>
<dbReference type="AlphaFoldDB" id="A0A8J6TFC0"/>
<dbReference type="SUPFAM" id="SSF103088">
    <property type="entry name" value="OmpA-like"/>
    <property type="match status" value="1"/>
</dbReference>
<dbReference type="GO" id="GO:0005886">
    <property type="term" value="C:plasma membrane"/>
    <property type="evidence" value="ECO:0007669"/>
    <property type="project" value="UniProtKB-SubCell"/>
</dbReference>
<feature type="compositionally biased region" description="Basic and acidic residues" evidence="10">
    <location>
        <begin position="56"/>
        <end position="69"/>
    </location>
</feature>
<evidence type="ECO:0000259" key="12">
    <source>
        <dbReference type="PROSITE" id="PS51123"/>
    </source>
</evidence>
<dbReference type="PRINTS" id="PR01021">
    <property type="entry name" value="OMPADOMAIN"/>
</dbReference>
<evidence type="ECO:0000256" key="4">
    <source>
        <dbReference type="ARBA" id="ARBA00022475"/>
    </source>
</evidence>
<evidence type="ECO:0000313" key="13">
    <source>
        <dbReference type="EMBL" id="MBC8317212.1"/>
    </source>
</evidence>
<keyword evidence="4" id="KW-1003">Cell membrane</keyword>
<dbReference type="Gene3D" id="3.30.1330.60">
    <property type="entry name" value="OmpA-like domain"/>
    <property type="match status" value="1"/>
</dbReference>
<evidence type="ECO:0000256" key="5">
    <source>
        <dbReference type="ARBA" id="ARBA00022692"/>
    </source>
</evidence>
<dbReference type="InterPro" id="IPR036737">
    <property type="entry name" value="OmpA-like_sf"/>
</dbReference>
<evidence type="ECO:0000256" key="2">
    <source>
        <dbReference type="ARBA" id="ARBA00004442"/>
    </source>
</evidence>